<evidence type="ECO:0000313" key="1">
    <source>
        <dbReference type="EMBL" id="ETI69420.1"/>
    </source>
</evidence>
<dbReference type="EMBL" id="ALAN01000054">
    <property type="protein sequence ID" value="ETI69420.1"/>
    <property type="molecule type" value="Genomic_DNA"/>
</dbReference>
<sequence length="65" mass="7285">MGRPIQNLLNNLGKGKTSLTPNIAGLTEFSKEFFPNKNPNRKNALALEGIFYKSIYPFLGLWFPG</sequence>
<proteinExistence type="predicted"/>
<comment type="caution">
    <text evidence="1">The sequence shown here is derived from an EMBL/GenBank/DDBJ whole genome shotgun (WGS) entry which is preliminary data.</text>
</comment>
<reference evidence="1 2" key="1">
    <citation type="journal article" date="2014" name="Environ. Microbiol.">
        <title>The nitrate-ammonifying and nosZ-carrying bacterium Bacillus vireti is a potent source and sink for nitric and nitrous oxide under high nitrate conditions.</title>
        <authorList>
            <person name="Mania D."/>
            <person name="Heylen K."/>
            <person name="van Spanning R.J."/>
            <person name="Frostegard A."/>
        </authorList>
    </citation>
    <scope>NUCLEOTIDE SEQUENCE [LARGE SCALE GENOMIC DNA]</scope>
    <source>
        <strain evidence="1 2">LMG 21834</strain>
    </source>
</reference>
<gene>
    <name evidence="1" type="ORF">BAVI_07566</name>
</gene>
<dbReference type="Proteomes" id="UP000018877">
    <property type="component" value="Unassembled WGS sequence"/>
</dbReference>
<name>A0AB94IQR2_9BACI</name>
<accession>A0AB94IQR2</accession>
<keyword evidence="2" id="KW-1185">Reference proteome</keyword>
<protein>
    <submittedName>
        <fullName evidence="1">Uncharacterized protein</fullName>
    </submittedName>
</protein>
<evidence type="ECO:0000313" key="2">
    <source>
        <dbReference type="Proteomes" id="UP000018877"/>
    </source>
</evidence>
<organism evidence="1 2">
    <name type="scientific">Neobacillus vireti LMG 21834</name>
    <dbReference type="NCBI Taxonomy" id="1131730"/>
    <lineage>
        <taxon>Bacteria</taxon>
        <taxon>Bacillati</taxon>
        <taxon>Bacillota</taxon>
        <taxon>Bacilli</taxon>
        <taxon>Bacillales</taxon>
        <taxon>Bacillaceae</taxon>
        <taxon>Neobacillus</taxon>
    </lineage>
</organism>
<dbReference type="AlphaFoldDB" id="A0AB94IQR2"/>